<evidence type="ECO:0000256" key="2">
    <source>
        <dbReference type="ARBA" id="ARBA00022723"/>
    </source>
</evidence>
<dbReference type="InterPro" id="IPR011124">
    <property type="entry name" value="Znf_CW"/>
</dbReference>
<gene>
    <name evidence="11" type="ORF">EUTSA_v10028037mg</name>
</gene>
<feature type="domain" description="MBD" evidence="9">
    <location>
        <begin position="75"/>
        <end position="145"/>
    </location>
</feature>
<dbReference type="EMBL" id="KI517416">
    <property type="protein sequence ID" value="ESQ47356.1"/>
    <property type="molecule type" value="Genomic_DNA"/>
</dbReference>
<evidence type="ECO:0000256" key="4">
    <source>
        <dbReference type="ARBA" id="ARBA00022833"/>
    </source>
</evidence>
<dbReference type="AlphaFoldDB" id="V4NLQ6"/>
<dbReference type="KEGG" id="eus:EUTSA_v10028037mg"/>
<proteinExistence type="predicted"/>
<keyword evidence="8" id="KW-0539">Nucleus</keyword>
<keyword evidence="5" id="KW-0805">Transcription regulation</keyword>
<reference evidence="11 12" key="1">
    <citation type="journal article" date="2013" name="Front. Plant Sci.">
        <title>The Reference Genome of the Halophytic Plant Eutrema salsugineum.</title>
        <authorList>
            <person name="Yang R."/>
            <person name="Jarvis D.E."/>
            <person name="Chen H."/>
            <person name="Beilstein M.A."/>
            <person name="Grimwood J."/>
            <person name="Jenkins J."/>
            <person name="Shu S."/>
            <person name="Prochnik S."/>
            <person name="Xin M."/>
            <person name="Ma C."/>
            <person name="Schmutz J."/>
            <person name="Wing R.A."/>
            <person name="Mitchell-Olds T."/>
            <person name="Schumaker K.S."/>
            <person name="Wang X."/>
        </authorList>
    </citation>
    <scope>NUCLEOTIDE SEQUENCE [LARGE SCALE GENOMIC DNA]</scope>
</reference>
<name>V4NLQ6_EUTSA</name>
<dbReference type="SUPFAM" id="SSF54171">
    <property type="entry name" value="DNA-binding domain"/>
    <property type="match status" value="1"/>
</dbReference>
<evidence type="ECO:0000313" key="12">
    <source>
        <dbReference type="Proteomes" id="UP000030689"/>
    </source>
</evidence>
<dbReference type="InterPro" id="IPR001739">
    <property type="entry name" value="Methyl_CpG_DNA-bd"/>
</dbReference>
<dbReference type="GO" id="GO:0005634">
    <property type="term" value="C:nucleus"/>
    <property type="evidence" value="ECO:0007669"/>
    <property type="project" value="UniProtKB-SubCell"/>
</dbReference>
<keyword evidence="2" id="KW-0479">Metal-binding</keyword>
<protein>
    <recommendedName>
        <fullName evidence="13">MBD domain-containing protein</fullName>
    </recommendedName>
</protein>
<evidence type="ECO:0008006" key="13">
    <source>
        <dbReference type="Google" id="ProtNLM"/>
    </source>
</evidence>
<evidence type="ECO:0000259" key="10">
    <source>
        <dbReference type="PROSITE" id="PS51050"/>
    </source>
</evidence>
<evidence type="ECO:0000256" key="3">
    <source>
        <dbReference type="ARBA" id="ARBA00022771"/>
    </source>
</evidence>
<dbReference type="Gene3D" id="3.30.890.10">
    <property type="entry name" value="Methyl-cpg-binding Protein 2, Chain A"/>
    <property type="match status" value="1"/>
</dbReference>
<dbReference type="InterPro" id="IPR016177">
    <property type="entry name" value="DNA-bd_dom_sf"/>
</dbReference>
<keyword evidence="7" id="KW-0804">Transcription</keyword>
<dbReference type="STRING" id="72664.V4NLQ6"/>
<evidence type="ECO:0000259" key="9">
    <source>
        <dbReference type="PROSITE" id="PS50982"/>
    </source>
</evidence>
<keyword evidence="12" id="KW-1185">Reference proteome</keyword>
<dbReference type="PROSITE" id="PS50982">
    <property type="entry name" value="MBD"/>
    <property type="match status" value="1"/>
</dbReference>
<evidence type="ECO:0000256" key="7">
    <source>
        <dbReference type="ARBA" id="ARBA00023163"/>
    </source>
</evidence>
<dbReference type="OMA" id="SYAAQCW"/>
<feature type="non-terminal residue" evidence="11">
    <location>
        <position position="166"/>
    </location>
</feature>
<keyword evidence="6" id="KW-0238">DNA-binding</keyword>
<dbReference type="GO" id="GO:0003677">
    <property type="term" value="F:DNA binding"/>
    <property type="evidence" value="ECO:0007669"/>
    <property type="project" value="UniProtKB-KW"/>
</dbReference>
<dbReference type="PANTHER" id="PTHR12396:SF10">
    <property type="entry name" value="METHYL-CPG-BINDING DOMAIN-CONTAINING PROTEIN 1-RELATED"/>
    <property type="match status" value="1"/>
</dbReference>
<evidence type="ECO:0000256" key="5">
    <source>
        <dbReference type="ARBA" id="ARBA00023015"/>
    </source>
</evidence>
<dbReference type="SMART" id="SM00391">
    <property type="entry name" value="MBD"/>
    <property type="match status" value="1"/>
</dbReference>
<evidence type="ECO:0000256" key="8">
    <source>
        <dbReference type="ARBA" id="ARBA00023242"/>
    </source>
</evidence>
<feature type="domain" description="CW-type" evidence="10">
    <location>
        <begin position="15"/>
        <end position="66"/>
    </location>
</feature>
<organism evidence="11 12">
    <name type="scientific">Eutrema salsugineum</name>
    <name type="common">Saltwater cress</name>
    <name type="synonym">Sisymbrium salsugineum</name>
    <dbReference type="NCBI Taxonomy" id="72664"/>
    <lineage>
        <taxon>Eukaryota</taxon>
        <taxon>Viridiplantae</taxon>
        <taxon>Streptophyta</taxon>
        <taxon>Embryophyta</taxon>
        <taxon>Tracheophyta</taxon>
        <taxon>Spermatophyta</taxon>
        <taxon>Magnoliopsida</taxon>
        <taxon>eudicotyledons</taxon>
        <taxon>Gunneridae</taxon>
        <taxon>Pentapetalae</taxon>
        <taxon>rosids</taxon>
        <taxon>malvids</taxon>
        <taxon>Brassicales</taxon>
        <taxon>Brassicaceae</taxon>
        <taxon>Eutremeae</taxon>
        <taxon>Eutrema</taxon>
    </lineage>
</organism>
<keyword evidence="3" id="KW-0863">Zinc-finger</keyword>
<dbReference type="eggNOG" id="KOG4161">
    <property type="taxonomic scope" value="Eukaryota"/>
</dbReference>
<evidence type="ECO:0000313" key="11">
    <source>
        <dbReference type="EMBL" id="ESQ47356.1"/>
    </source>
</evidence>
<comment type="subcellular location">
    <subcellularLocation>
        <location evidence="1">Nucleus</location>
    </subcellularLocation>
</comment>
<dbReference type="Proteomes" id="UP000030689">
    <property type="component" value="Unassembled WGS sequence"/>
</dbReference>
<dbReference type="PROSITE" id="PS51050">
    <property type="entry name" value="ZF_CW"/>
    <property type="match status" value="1"/>
</dbReference>
<sequence length="166" mass="19072">MKARKDNNSRKRKQSTLIETYVAQCGTCGKWRPVPSQEQYEIIRSKALKNSFRCKNGCRKSEDVDVEGDTTRVWLEDNLHGLAKTPPGFKRIVLLRESCERTDVYYLTPQGKRLRTIKEFAAFIKDNKGFTKTIMKNISFKTPKVMKKKNKFDGVAAHTNTPALVL</sequence>
<accession>V4NLQ6</accession>
<evidence type="ECO:0000256" key="6">
    <source>
        <dbReference type="ARBA" id="ARBA00023125"/>
    </source>
</evidence>
<evidence type="ECO:0000256" key="1">
    <source>
        <dbReference type="ARBA" id="ARBA00004123"/>
    </source>
</evidence>
<dbReference type="OrthoDB" id="1902587at2759"/>
<dbReference type="GO" id="GO:0008270">
    <property type="term" value="F:zinc ion binding"/>
    <property type="evidence" value="ECO:0007669"/>
    <property type="project" value="UniProtKB-KW"/>
</dbReference>
<dbReference type="PANTHER" id="PTHR12396">
    <property type="entry name" value="METHYL-CPG BINDING PROTEIN, MBD"/>
    <property type="match status" value="1"/>
</dbReference>
<keyword evidence="4" id="KW-0862">Zinc</keyword>
<dbReference type="Gramene" id="ESQ47356">
    <property type="protein sequence ID" value="ESQ47356"/>
    <property type="gene ID" value="EUTSA_v10028037mg"/>
</dbReference>
<dbReference type="Pfam" id="PF01429">
    <property type="entry name" value="MBD"/>
    <property type="match status" value="1"/>
</dbReference>